<protein>
    <recommendedName>
        <fullName evidence="3">Reverse transcriptase zinc-binding domain-containing protein</fullName>
    </recommendedName>
</protein>
<accession>A0A6G0SMJ6</accession>
<evidence type="ECO:0008006" key="3">
    <source>
        <dbReference type="Google" id="ProtNLM"/>
    </source>
</evidence>
<dbReference type="AlphaFoldDB" id="A0A6G0SMJ6"/>
<proteinExistence type="predicted"/>
<sequence length="147" mass="17119">MLLVPFKPLPFPIQSLGLEKQPPTGIWVRDLKTNKHVLPVYADLLYRLQHNILYVGYRLQHVANAVTTCMHGCSVPETRSHLFWYCGFAADVWKEWLDAFQQWLDSPIEWATIVYFEGIVPKPSDNQACWCSFMYSIIILVVTIYKQ</sequence>
<name>A0A6G0SMJ6_9STRA</name>
<dbReference type="Proteomes" id="UP000486351">
    <property type="component" value="Unassembled WGS sequence"/>
</dbReference>
<comment type="caution">
    <text evidence="1">The sequence shown here is derived from an EMBL/GenBank/DDBJ whole genome shotgun (WGS) entry which is preliminary data.</text>
</comment>
<gene>
    <name evidence="1" type="ORF">PF008_g576</name>
</gene>
<evidence type="ECO:0000313" key="2">
    <source>
        <dbReference type="Proteomes" id="UP000486351"/>
    </source>
</evidence>
<evidence type="ECO:0000313" key="1">
    <source>
        <dbReference type="EMBL" id="KAE9361910.1"/>
    </source>
</evidence>
<reference evidence="1 2" key="1">
    <citation type="submission" date="2018-09" db="EMBL/GenBank/DDBJ databases">
        <title>Genomic investigation of the strawberry pathogen Phytophthora fragariae indicates pathogenicity is determined by transcriptional variation in three key races.</title>
        <authorList>
            <person name="Adams T.M."/>
            <person name="Armitage A.D."/>
            <person name="Sobczyk M.K."/>
            <person name="Bates H.J."/>
            <person name="Dunwell J.M."/>
            <person name="Nellist C.F."/>
            <person name="Harrison R.J."/>
        </authorList>
    </citation>
    <scope>NUCLEOTIDE SEQUENCE [LARGE SCALE GENOMIC DNA]</scope>
    <source>
        <strain evidence="1 2">NOV-77</strain>
    </source>
</reference>
<dbReference type="EMBL" id="QXFY01000012">
    <property type="protein sequence ID" value="KAE9361910.1"/>
    <property type="molecule type" value="Genomic_DNA"/>
</dbReference>
<organism evidence="1 2">
    <name type="scientific">Phytophthora fragariae</name>
    <dbReference type="NCBI Taxonomy" id="53985"/>
    <lineage>
        <taxon>Eukaryota</taxon>
        <taxon>Sar</taxon>
        <taxon>Stramenopiles</taxon>
        <taxon>Oomycota</taxon>
        <taxon>Peronosporomycetes</taxon>
        <taxon>Peronosporales</taxon>
        <taxon>Peronosporaceae</taxon>
        <taxon>Phytophthora</taxon>
    </lineage>
</organism>